<proteinExistence type="predicted"/>
<name>A0A4P8EHN9_9RHOB</name>
<keyword evidence="3" id="KW-1185">Reference proteome</keyword>
<dbReference type="RefSeq" id="WP_137194075.1">
    <property type="nucleotide sequence ID" value="NZ_CP039964.1"/>
</dbReference>
<dbReference type="EMBL" id="CP039964">
    <property type="protein sequence ID" value="QCO56292.1"/>
    <property type="molecule type" value="Genomic_DNA"/>
</dbReference>
<keyword evidence="1" id="KW-0472">Membrane</keyword>
<gene>
    <name evidence="2" type="ORF">EOK75_11460</name>
</gene>
<feature type="transmembrane region" description="Helical" evidence="1">
    <location>
        <begin position="78"/>
        <end position="106"/>
    </location>
</feature>
<accession>A0A4P8EHN9</accession>
<feature type="transmembrane region" description="Helical" evidence="1">
    <location>
        <begin position="20"/>
        <end position="37"/>
    </location>
</feature>
<keyword evidence="1" id="KW-0812">Transmembrane</keyword>
<dbReference type="Proteomes" id="UP000298631">
    <property type="component" value="Chromosome"/>
</dbReference>
<protein>
    <submittedName>
        <fullName evidence="2">Uncharacterized protein</fullName>
    </submittedName>
</protein>
<feature type="transmembrane region" description="Helical" evidence="1">
    <location>
        <begin position="49"/>
        <end position="72"/>
    </location>
</feature>
<keyword evidence="1" id="KW-1133">Transmembrane helix</keyword>
<evidence type="ECO:0000313" key="3">
    <source>
        <dbReference type="Proteomes" id="UP000298631"/>
    </source>
</evidence>
<organism evidence="2 3">
    <name type="scientific">Pseudorhodobacter turbinis</name>
    <dbReference type="NCBI Taxonomy" id="2500533"/>
    <lineage>
        <taxon>Bacteria</taxon>
        <taxon>Pseudomonadati</taxon>
        <taxon>Pseudomonadota</taxon>
        <taxon>Alphaproteobacteria</taxon>
        <taxon>Rhodobacterales</taxon>
        <taxon>Paracoccaceae</taxon>
        <taxon>Pseudorhodobacter</taxon>
    </lineage>
</organism>
<evidence type="ECO:0000313" key="2">
    <source>
        <dbReference type="EMBL" id="QCO56292.1"/>
    </source>
</evidence>
<dbReference type="AlphaFoldDB" id="A0A4P8EHN9"/>
<reference evidence="2 3" key="1">
    <citation type="submission" date="2019-05" db="EMBL/GenBank/DDBJ databases">
        <title>Pseudorhodobacter turbinis sp. nov., isolated from the gut of the Korean turban shell.</title>
        <authorList>
            <person name="Jeong Y.-S."/>
            <person name="Kang W.-R."/>
            <person name="Bae J.-W."/>
        </authorList>
    </citation>
    <scope>NUCLEOTIDE SEQUENCE [LARGE SCALE GENOMIC DNA]</scope>
    <source>
        <strain evidence="2 3">S12M18</strain>
    </source>
</reference>
<evidence type="ECO:0000256" key="1">
    <source>
        <dbReference type="SAM" id="Phobius"/>
    </source>
</evidence>
<dbReference type="KEGG" id="pseb:EOK75_11460"/>
<sequence length="109" mass="11826">MPNADEQATMKNINPVLWKLGGPIGNFISILGAFFLLRDIACGATKLSWYLWGGWLTLIGVTLLILLTHAWADERYPGFLIARLCITGGILIGIVVLIFPGGLLLAKTC</sequence>